<dbReference type="SUPFAM" id="SSF48371">
    <property type="entry name" value="ARM repeat"/>
    <property type="match status" value="1"/>
</dbReference>
<dbReference type="EMBL" id="BARW01021599">
    <property type="protein sequence ID" value="GAI89921.1"/>
    <property type="molecule type" value="Genomic_DNA"/>
</dbReference>
<name>X1TEY0_9ZZZZ</name>
<dbReference type="GO" id="GO:0008616">
    <property type="term" value="P:tRNA queuosine(34) biosynthetic process"/>
    <property type="evidence" value="ECO:0007669"/>
    <property type="project" value="InterPro"/>
</dbReference>
<dbReference type="Pfam" id="PF13484">
    <property type="entry name" value="Fer4_16"/>
    <property type="match status" value="1"/>
</dbReference>
<dbReference type="PANTHER" id="PTHR30002">
    <property type="entry name" value="EPOXYQUEUOSINE REDUCTASE"/>
    <property type="match status" value="1"/>
</dbReference>
<dbReference type="AlphaFoldDB" id="X1TEY0"/>
<reference evidence="3" key="1">
    <citation type="journal article" date="2014" name="Front. Microbiol.">
        <title>High frequency of phylogenetically diverse reductive dehalogenase-homologous genes in deep subseafloor sedimentary metagenomes.</title>
        <authorList>
            <person name="Kawai M."/>
            <person name="Futagami T."/>
            <person name="Toyoda A."/>
            <person name="Takaki Y."/>
            <person name="Nishi S."/>
            <person name="Hori S."/>
            <person name="Arai W."/>
            <person name="Tsubouchi T."/>
            <person name="Morono Y."/>
            <person name="Uchiyama I."/>
            <person name="Ito T."/>
            <person name="Fujiyama A."/>
            <person name="Inagaki F."/>
            <person name="Takami H."/>
        </authorList>
    </citation>
    <scope>NUCLEOTIDE SEQUENCE</scope>
    <source>
        <strain evidence="3">Expedition CK06-06</strain>
    </source>
</reference>
<keyword evidence="1" id="KW-0479">Metal-binding</keyword>
<dbReference type="GO" id="GO:0051539">
    <property type="term" value="F:4 iron, 4 sulfur cluster binding"/>
    <property type="evidence" value="ECO:0007669"/>
    <property type="project" value="UniProtKB-KW"/>
</dbReference>
<comment type="caution">
    <text evidence="3">The sequence shown here is derived from an EMBL/GenBank/DDBJ whole genome shotgun (WGS) entry which is preliminary data.</text>
</comment>
<dbReference type="SUPFAM" id="SSF54862">
    <property type="entry name" value="4Fe-4S ferredoxins"/>
    <property type="match status" value="1"/>
</dbReference>
<keyword evidence="1" id="KW-0411">Iron-sulfur</keyword>
<dbReference type="Pfam" id="PF13646">
    <property type="entry name" value="HEAT_2"/>
    <property type="match status" value="1"/>
</dbReference>
<dbReference type="PANTHER" id="PTHR30002:SF4">
    <property type="entry name" value="EPOXYQUEUOSINE REDUCTASE"/>
    <property type="match status" value="1"/>
</dbReference>
<proteinExistence type="predicted"/>
<dbReference type="SMART" id="SM00567">
    <property type="entry name" value="EZ_HEAT"/>
    <property type="match status" value="2"/>
</dbReference>
<dbReference type="InterPro" id="IPR016024">
    <property type="entry name" value="ARM-type_fold"/>
</dbReference>
<protein>
    <recommendedName>
        <fullName evidence="2">4Fe-4S ferredoxin-type domain-containing protein</fullName>
    </recommendedName>
</protein>
<feature type="non-terminal residue" evidence="3">
    <location>
        <position position="1"/>
    </location>
</feature>
<dbReference type="InterPro" id="IPR004155">
    <property type="entry name" value="PBS_lyase_HEAT"/>
</dbReference>
<dbReference type="InterPro" id="IPR011989">
    <property type="entry name" value="ARM-like"/>
</dbReference>
<dbReference type="InterPro" id="IPR004453">
    <property type="entry name" value="QueG"/>
</dbReference>
<evidence type="ECO:0000313" key="3">
    <source>
        <dbReference type="EMBL" id="GAI89921.1"/>
    </source>
</evidence>
<dbReference type="Gene3D" id="3.30.70.20">
    <property type="match status" value="1"/>
</dbReference>
<accession>X1TEY0</accession>
<sequence length="242" mass="26796">AITYGKNTFAFADGIGSFIAITAFVVDVELDYDESTMEVECPPKCTACFDACPTGALYEPMKMDPRRCIAFNDFMTQDEFPGGVTSYIPPEIREKMGTWVHGCDICQEVCPRNRKRLKAKLPQNAFLVKIAQDFELTKLLNLSDEFYIKRVQPLMYNYIRGQVGKKYFQRNAAIALGNMGDSACIPDLAQAVEDSEGLVRGYAAWALGKIGGSQAKQILEASLARETDKFAKKEIQAALAVA</sequence>
<organism evidence="3">
    <name type="scientific">marine sediment metagenome</name>
    <dbReference type="NCBI Taxonomy" id="412755"/>
    <lineage>
        <taxon>unclassified sequences</taxon>
        <taxon>metagenomes</taxon>
        <taxon>ecological metagenomes</taxon>
    </lineage>
</organism>
<keyword evidence="1" id="KW-0408">Iron</keyword>
<dbReference type="GO" id="GO:0052693">
    <property type="term" value="F:epoxyqueuosine reductase activity"/>
    <property type="evidence" value="ECO:0007669"/>
    <property type="project" value="TreeGrafter"/>
</dbReference>
<evidence type="ECO:0000256" key="1">
    <source>
        <dbReference type="ARBA" id="ARBA00022485"/>
    </source>
</evidence>
<evidence type="ECO:0000259" key="2">
    <source>
        <dbReference type="PROSITE" id="PS51379"/>
    </source>
</evidence>
<keyword evidence="1" id="KW-0004">4Fe-4S</keyword>
<dbReference type="Gene3D" id="1.25.10.10">
    <property type="entry name" value="Leucine-rich Repeat Variant"/>
    <property type="match status" value="1"/>
</dbReference>
<dbReference type="PROSITE" id="PS51379">
    <property type="entry name" value="4FE4S_FER_2"/>
    <property type="match status" value="1"/>
</dbReference>
<gene>
    <name evidence="3" type="ORF">S12H4_36251</name>
</gene>
<dbReference type="InterPro" id="IPR017896">
    <property type="entry name" value="4Fe4S_Fe-S-bd"/>
</dbReference>
<feature type="domain" description="4Fe-4S ferredoxin-type" evidence="2">
    <location>
        <begin position="28"/>
        <end position="62"/>
    </location>
</feature>